<dbReference type="InterPro" id="IPR036770">
    <property type="entry name" value="Ankyrin_rpt-contain_sf"/>
</dbReference>
<comment type="caution">
    <text evidence="5">The sequence shown here is derived from an EMBL/GenBank/DDBJ whole genome shotgun (WGS) entry which is preliminary data.</text>
</comment>
<evidence type="ECO:0000259" key="4">
    <source>
        <dbReference type="PROSITE" id="PS51186"/>
    </source>
</evidence>
<reference evidence="5" key="1">
    <citation type="submission" date="2023-08" db="EMBL/GenBank/DDBJ databases">
        <authorList>
            <person name="Chen Y."/>
            <person name="Shah S."/>
            <person name="Dougan E. K."/>
            <person name="Thang M."/>
            <person name="Chan C."/>
        </authorList>
    </citation>
    <scope>NUCLEOTIDE SEQUENCE</scope>
</reference>
<dbReference type="Proteomes" id="UP001178507">
    <property type="component" value="Unassembled WGS sequence"/>
</dbReference>
<dbReference type="Gene3D" id="3.40.630.30">
    <property type="match status" value="1"/>
</dbReference>
<dbReference type="AlphaFoldDB" id="A0AA36JGG7"/>
<feature type="repeat" description="ANK" evidence="3">
    <location>
        <begin position="71"/>
        <end position="103"/>
    </location>
</feature>
<dbReference type="InterPro" id="IPR016181">
    <property type="entry name" value="Acyl_CoA_acyltransferase"/>
</dbReference>
<dbReference type="SUPFAM" id="SSF55729">
    <property type="entry name" value="Acyl-CoA N-acyltransferases (Nat)"/>
    <property type="match status" value="1"/>
</dbReference>
<dbReference type="Pfam" id="PF12796">
    <property type="entry name" value="Ank_2"/>
    <property type="match status" value="1"/>
</dbReference>
<gene>
    <name evidence="5" type="ORF">EVOR1521_LOCUS27515</name>
</gene>
<evidence type="ECO:0000256" key="3">
    <source>
        <dbReference type="PROSITE-ProRule" id="PRU00023"/>
    </source>
</evidence>
<evidence type="ECO:0000313" key="5">
    <source>
        <dbReference type="EMBL" id="CAJ1405239.1"/>
    </source>
</evidence>
<dbReference type="EMBL" id="CAUJNA010003575">
    <property type="protein sequence ID" value="CAJ1405239.1"/>
    <property type="molecule type" value="Genomic_DNA"/>
</dbReference>
<dbReference type="Gene3D" id="1.25.40.20">
    <property type="entry name" value="Ankyrin repeat-containing domain"/>
    <property type="match status" value="1"/>
</dbReference>
<dbReference type="PANTHER" id="PTHR24171">
    <property type="entry name" value="ANKYRIN REPEAT DOMAIN-CONTAINING PROTEIN 39-RELATED"/>
    <property type="match status" value="1"/>
</dbReference>
<feature type="repeat" description="ANK" evidence="3">
    <location>
        <begin position="104"/>
        <end position="136"/>
    </location>
</feature>
<dbReference type="SUPFAM" id="SSF48403">
    <property type="entry name" value="Ankyrin repeat"/>
    <property type="match status" value="1"/>
</dbReference>
<evidence type="ECO:0000313" key="6">
    <source>
        <dbReference type="Proteomes" id="UP001178507"/>
    </source>
</evidence>
<protein>
    <recommendedName>
        <fullName evidence="4">N-acetyltransferase domain-containing protein</fullName>
    </recommendedName>
</protein>
<keyword evidence="2 3" id="KW-0040">ANK repeat</keyword>
<dbReference type="PROSITE" id="PS51186">
    <property type="entry name" value="GNAT"/>
    <property type="match status" value="1"/>
</dbReference>
<dbReference type="GO" id="GO:0016747">
    <property type="term" value="F:acyltransferase activity, transferring groups other than amino-acyl groups"/>
    <property type="evidence" value="ECO:0007669"/>
    <property type="project" value="InterPro"/>
</dbReference>
<evidence type="ECO:0000256" key="1">
    <source>
        <dbReference type="ARBA" id="ARBA00022737"/>
    </source>
</evidence>
<dbReference type="CDD" id="cd04301">
    <property type="entry name" value="NAT_SF"/>
    <property type="match status" value="1"/>
</dbReference>
<sequence>MVNKDEFTLVQNGSKNKAMEVAWRADVSLRNSHGQSLMFAAAGRASNKGAALETCRILQKRGLEAYAVDRYNQTALFAAVREGNGECVDWLVSEGCNVNHADRVGETPLCIAFRNSQMEMVFKLLGHGASLDVKDTYGGRRPPFFANPIFRKAYTEQGIATVEEPKAKRRRIAQAEQPLWKRFRGDLAMRCSGPKVMCEWAYQDEEVPDDTIPTEKRGDVWAETGEYECVVPPPESTARIRVLEREFVLDHADCLADHPMHLAMAPDEWADFSGVPVSEPDAHKIIHYLLKQGKPAELMLASVHKETRAIRGYIHLGYLEKDQILEIAYLKVQRGFQRQGVAKLLVDAGIKLAASKGWSCKEMTLNVTLRNLPAIRFYESQGFKPGGPPKRLKSAFAEWMSMRKPL</sequence>
<feature type="domain" description="N-acetyltransferase" evidence="4">
    <location>
        <begin position="238"/>
        <end position="405"/>
    </location>
</feature>
<accession>A0AA36JGG7</accession>
<keyword evidence="6" id="KW-1185">Reference proteome</keyword>
<name>A0AA36JGG7_9DINO</name>
<dbReference type="InterPro" id="IPR002110">
    <property type="entry name" value="Ankyrin_rpt"/>
</dbReference>
<dbReference type="SMART" id="SM00248">
    <property type="entry name" value="ANK"/>
    <property type="match status" value="3"/>
</dbReference>
<dbReference type="PROSITE" id="PS50088">
    <property type="entry name" value="ANK_REPEAT"/>
    <property type="match status" value="2"/>
</dbReference>
<evidence type="ECO:0000256" key="2">
    <source>
        <dbReference type="ARBA" id="ARBA00023043"/>
    </source>
</evidence>
<organism evidence="5 6">
    <name type="scientific">Effrenium voratum</name>
    <dbReference type="NCBI Taxonomy" id="2562239"/>
    <lineage>
        <taxon>Eukaryota</taxon>
        <taxon>Sar</taxon>
        <taxon>Alveolata</taxon>
        <taxon>Dinophyceae</taxon>
        <taxon>Suessiales</taxon>
        <taxon>Symbiodiniaceae</taxon>
        <taxon>Effrenium</taxon>
    </lineage>
</organism>
<keyword evidence="1" id="KW-0677">Repeat</keyword>
<dbReference type="PROSITE" id="PS50297">
    <property type="entry name" value="ANK_REP_REGION"/>
    <property type="match status" value="1"/>
</dbReference>
<dbReference type="Pfam" id="PF00583">
    <property type="entry name" value="Acetyltransf_1"/>
    <property type="match status" value="1"/>
</dbReference>
<proteinExistence type="predicted"/>
<dbReference type="InterPro" id="IPR000182">
    <property type="entry name" value="GNAT_dom"/>
</dbReference>